<feature type="domain" description="Phosphate acetyl/butaryl transferase" evidence="4">
    <location>
        <begin position="75"/>
        <end position="291"/>
    </location>
</feature>
<evidence type="ECO:0000313" key="6">
    <source>
        <dbReference type="Proteomes" id="UP000198312"/>
    </source>
</evidence>
<evidence type="ECO:0000313" key="5">
    <source>
        <dbReference type="EMBL" id="ASK63252.1"/>
    </source>
</evidence>
<dbReference type="PANTHER" id="PTHR43356">
    <property type="entry name" value="PHOSPHATE ACETYLTRANSFERASE"/>
    <property type="match status" value="1"/>
</dbReference>
<dbReference type="KEGG" id="vil:CFK37_14380"/>
<dbReference type="Gene3D" id="3.40.718.10">
    <property type="entry name" value="Isopropylmalate Dehydrogenase"/>
    <property type="match status" value="1"/>
</dbReference>
<keyword evidence="2 5" id="KW-0808">Transferase</keyword>
<dbReference type="SUPFAM" id="SSF53659">
    <property type="entry name" value="Isocitrate/Isopropylmalate dehydrogenase-like"/>
    <property type="match status" value="1"/>
</dbReference>
<comment type="similarity">
    <text evidence="1">Belongs to the phosphate acetyltransferase and butyryltransferase family.</text>
</comment>
<dbReference type="AlphaFoldDB" id="A0A220U5K0"/>
<dbReference type="Pfam" id="PF01515">
    <property type="entry name" value="PTA_PTB"/>
    <property type="match status" value="2"/>
</dbReference>
<evidence type="ECO:0000256" key="2">
    <source>
        <dbReference type="ARBA" id="ARBA00022679"/>
    </source>
</evidence>
<dbReference type="NCBIfam" id="NF006045">
    <property type="entry name" value="PRK08190.1"/>
    <property type="match status" value="1"/>
</dbReference>
<dbReference type="PIRSF" id="PIRSF000428">
    <property type="entry name" value="P_Ac_trans"/>
    <property type="match status" value="1"/>
</dbReference>
<evidence type="ECO:0000256" key="1">
    <source>
        <dbReference type="ARBA" id="ARBA00005656"/>
    </source>
</evidence>
<keyword evidence="3" id="KW-0012">Acyltransferase</keyword>
<evidence type="ECO:0000256" key="3">
    <source>
        <dbReference type="ARBA" id="ARBA00023315"/>
    </source>
</evidence>
<keyword evidence="6" id="KW-1185">Reference proteome</keyword>
<dbReference type="OrthoDB" id="9774179at2"/>
<dbReference type="PANTHER" id="PTHR43356:SF2">
    <property type="entry name" value="PHOSPHATE ACETYLTRANSFERASE"/>
    <property type="match status" value="1"/>
</dbReference>
<organism evidence="5 6">
    <name type="scientific">Virgibacillus phasianinus</name>
    <dbReference type="NCBI Taxonomy" id="2017483"/>
    <lineage>
        <taxon>Bacteria</taxon>
        <taxon>Bacillati</taxon>
        <taxon>Bacillota</taxon>
        <taxon>Bacilli</taxon>
        <taxon>Bacillales</taxon>
        <taxon>Bacillaceae</taxon>
        <taxon>Virgibacillus</taxon>
    </lineage>
</organism>
<dbReference type="EMBL" id="CP022315">
    <property type="protein sequence ID" value="ASK63252.1"/>
    <property type="molecule type" value="Genomic_DNA"/>
</dbReference>
<dbReference type="NCBIfam" id="NF005837">
    <property type="entry name" value="PRK07742.1"/>
    <property type="match status" value="1"/>
</dbReference>
<evidence type="ECO:0000259" key="4">
    <source>
        <dbReference type="Pfam" id="PF01515"/>
    </source>
</evidence>
<gene>
    <name evidence="5" type="ORF">CFK37_14380</name>
</gene>
<feature type="domain" description="Phosphate acetyl/butaryl transferase" evidence="4">
    <location>
        <begin position="4"/>
        <end position="72"/>
    </location>
</feature>
<dbReference type="Proteomes" id="UP000198312">
    <property type="component" value="Chromosome"/>
</dbReference>
<protein>
    <submittedName>
        <fullName evidence="5">Phosphate butyryltransferase</fullName>
    </submittedName>
</protein>
<dbReference type="GO" id="GO:0016746">
    <property type="term" value="F:acyltransferase activity"/>
    <property type="evidence" value="ECO:0007669"/>
    <property type="project" value="UniProtKB-KW"/>
</dbReference>
<proteinExistence type="inferred from homology"/>
<accession>A0A220U5K0</accession>
<dbReference type="InterPro" id="IPR050500">
    <property type="entry name" value="Phos_Acetyltrans/Butyryltrans"/>
</dbReference>
<reference evidence="5 6" key="1">
    <citation type="submission" date="2017-07" db="EMBL/GenBank/DDBJ databases">
        <title>Virgibacillus sp. LM2416.</title>
        <authorList>
            <person name="Tak E.J."/>
            <person name="Bae J.-W."/>
        </authorList>
    </citation>
    <scope>NUCLEOTIDE SEQUENCE [LARGE SCALE GENOMIC DNA]</scope>
    <source>
        <strain evidence="5 6">LM2416</strain>
    </source>
</reference>
<dbReference type="InterPro" id="IPR002505">
    <property type="entry name" value="PTA_PTB"/>
</dbReference>
<dbReference type="InterPro" id="IPR012147">
    <property type="entry name" value="P_Ac_Bu_trans"/>
</dbReference>
<sequence>MRTLDELKTVAKNESNQIVSVANAADMEVLKAVKAAKEEGLCSFILFGNENEIYTLSDKVALDLSSIKVEAEDVNPAGAAVKAVHEGEADILMKGNVSTKALLKAVLNKEYGLRSGKILSQVALFEIPNQDRLLFLTDAGMNIAPTLLEKVEIINNAVKVARGVGMDCPKVAALAAVEIVNPSMQATMDAAILTQMQKRNQISDCIIDGPLAFDNAVSPLAAEQKNIHSDVAGSTDIIAVPTIEVGNALYKSFMYFADAKVASVVSGANAPIVLTSRADSAASKLYSLALALVSAKKF</sequence>
<name>A0A220U5K0_9BACI</name>